<dbReference type="EMBL" id="KV005787">
    <property type="protein sequence ID" value="KZV33448.1"/>
    <property type="molecule type" value="Genomic_DNA"/>
</dbReference>
<accession>A0A2Z7BMY0</accession>
<gene>
    <name evidence="1" type="ORF">F511_17764</name>
</gene>
<sequence>MRSVVASHGPGSNPSTCVTLNGSGIQLAVVPQPLRLRNHDFGLAQWIMVKRLATSRHDPLGITDSACKNQLVVIAYDIHARKRAVNPRQRSIDSYMHRDLTQSRRLMTPMRTNQYNQDLGIIHSTNGNHLEIPNEGSSIDHQVTIHLHAQNITMFPTNETCLHTSHSAAPPLPQPHAAGRRLAPPRAAAVCRHLRDQTCFDHRDEEFPSVLNSSVLLVQADEGVLITVVDLIRRIYRRLQSKSQISLRILVGARRLDAIKPTLRKSLRGGAAGCATLGRNLLEGAALDAAACGNAPHAMFTTTAVRRTSRQRCDG</sequence>
<proteinExistence type="predicted"/>
<evidence type="ECO:0000313" key="2">
    <source>
        <dbReference type="Proteomes" id="UP000250235"/>
    </source>
</evidence>
<dbReference type="Proteomes" id="UP000250235">
    <property type="component" value="Unassembled WGS sequence"/>
</dbReference>
<organism evidence="1 2">
    <name type="scientific">Dorcoceras hygrometricum</name>
    <dbReference type="NCBI Taxonomy" id="472368"/>
    <lineage>
        <taxon>Eukaryota</taxon>
        <taxon>Viridiplantae</taxon>
        <taxon>Streptophyta</taxon>
        <taxon>Embryophyta</taxon>
        <taxon>Tracheophyta</taxon>
        <taxon>Spermatophyta</taxon>
        <taxon>Magnoliopsida</taxon>
        <taxon>eudicotyledons</taxon>
        <taxon>Gunneridae</taxon>
        <taxon>Pentapetalae</taxon>
        <taxon>asterids</taxon>
        <taxon>lamiids</taxon>
        <taxon>Lamiales</taxon>
        <taxon>Gesneriaceae</taxon>
        <taxon>Didymocarpoideae</taxon>
        <taxon>Trichosporeae</taxon>
        <taxon>Loxocarpinae</taxon>
        <taxon>Dorcoceras</taxon>
    </lineage>
</organism>
<protein>
    <submittedName>
        <fullName evidence="1">3beta-hydroxysteroid-dehydrogenase/decarboxylase isoform</fullName>
    </submittedName>
</protein>
<evidence type="ECO:0000313" key="1">
    <source>
        <dbReference type="EMBL" id="KZV33448.1"/>
    </source>
</evidence>
<name>A0A2Z7BMY0_9LAMI</name>
<reference evidence="1 2" key="1">
    <citation type="journal article" date="2015" name="Proc. Natl. Acad. Sci. U.S.A.">
        <title>The resurrection genome of Boea hygrometrica: A blueprint for survival of dehydration.</title>
        <authorList>
            <person name="Xiao L."/>
            <person name="Yang G."/>
            <person name="Zhang L."/>
            <person name="Yang X."/>
            <person name="Zhao S."/>
            <person name="Ji Z."/>
            <person name="Zhou Q."/>
            <person name="Hu M."/>
            <person name="Wang Y."/>
            <person name="Chen M."/>
            <person name="Xu Y."/>
            <person name="Jin H."/>
            <person name="Xiao X."/>
            <person name="Hu G."/>
            <person name="Bao F."/>
            <person name="Hu Y."/>
            <person name="Wan P."/>
            <person name="Li L."/>
            <person name="Deng X."/>
            <person name="Kuang T."/>
            <person name="Xiang C."/>
            <person name="Zhu J.K."/>
            <person name="Oliver M.J."/>
            <person name="He Y."/>
        </authorList>
    </citation>
    <scope>NUCLEOTIDE SEQUENCE [LARGE SCALE GENOMIC DNA]</scope>
    <source>
        <strain evidence="2">cv. XS01</strain>
    </source>
</reference>
<keyword evidence="2" id="KW-1185">Reference proteome</keyword>
<dbReference type="AlphaFoldDB" id="A0A2Z7BMY0"/>